<feature type="domain" description="THAP4-like heme-binding" evidence="1">
    <location>
        <begin position="12"/>
        <end position="169"/>
    </location>
</feature>
<organism evidence="2 3">
    <name type="scientific">Gleimia europaea ACS-120-V-Col10b</name>
    <dbReference type="NCBI Taxonomy" id="883069"/>
    <lineage>
        <taxon>Bacteria</taxon>
        <taxon>Bacillati</taxon>
        <taxon>Actinomycetota</taxon>
        <taxon>Actinomycetes</taxon>
        <taxon>Actinomycetales</taxon>
        <taxon>Actinomycetaceae</taxon>
        <taxon>Gleimia</taxon>
    </lineage>
</organism>
<dbReference type="Gene3D" id="2.40.128.20">
    <property type="match status" value="1"/>
</dbReference>
<gene>
    <name evidence="2" type="ORF">HMPREF9238_00899</name>
</gene>
<dbReference type="Pfam" id="PF08768">
    <property type="entry name" value="THAP4_heme-bd"/>
    <property type="match status" value="1"/>
</dbReference>
<sequence length="192" mass="20785">MIVIPQNLPSQVAPLTWLLGTWVGWGTQAAPDGNNLVTFAFDNQVVGEQVCTRLTVFNTDAVVEVDAQVGALEGSDMLVRSGVCSDETAYWKVLKDTEGEDNYLQVTSASTDGIAGLWVGRVQGPRIRLLIDTAVHKEGAPAASLGERMLGLVNSDIFFTETLNTDKGDFVISGRVARVEEAKPIETFEKEQ</sequence>
<protein>
    <recommendedName>
        <fullName evidence="1">THAP4-like heme-binding domain-containing protein</fullName>
    </recommendedName>
</protein>
<dbReference type="AlphaFoldDB" id="A0A9W5REU6"/>
<name>A0A9W5REU6_9ACTO</name>
<dbReference type="EMBL" id="AGWN01000001">
    <property type="protein sequence ID" value="EPD31139.1"/>
    <property type="molecule type" value="Genomic_DNA"/>
</dbReference>
<proteinExistence type="predicted"/>
<comment type="caution">
    <text evidence="2">The sequence shown here is derived from an EMBL/GenBank/DDBJ whole genome shotgun (WGS) entry which is preliminary data.</text>
</comment>
<dbReference type="InterPro" id="IPR012674">
    <property type="entry name" value="Calycin"/>
</dbReference>
<keyword evidence="3" id="KW-1185">Reference proteome</keyword>
<dbReference type="RefSeq" id="WP_016444250.1">
    <property type="nucleotide sequence ID" value="NZ_KE150266.1"/>
</dbReference>
<dbReference type="Proteomes" id="UP000014387">
    <property type="component" value="Unassembled WGS sequence"/>
</dbReference>
<accession>A0A9W5REU6</accession>
<evidence type="ECO:0000313" key="2">
    <source>
        <dbReference type="EMBL" id="EPD31139.1"/>
    </source>
</evidence>
<reference evidence="2 3" key="1">
    <citation type="submission" date="2013-05" db="EMBL/GenBank/DDBJ databases">
        <title>The Genome Sequence of Actinomyces europaeus ACS-120-V-COL10B.</title>
        <authorList>
            <consortium name="The Broad Institute Genomics Platform"/>
            <person name="Earl A."/>
            <person name="Ward D."/>
            <person name="Feldgarden M."/>
            <person name="Gevers D."/>
            <person name="Saerens B."/>
            <person name="Vaneechoutte M."/>
            <person name="Walker B."/>
            <person name="Young S."/>
            <person name="Zeng Q."/>
            <person name="Gargeya S."/>
            <person name="Fitzgerald M."/>
            <person name="Haas B."/>
            <person name="Abouelleil A."/>
            <person name="Allen A.W."/>
            <person name="Alvarado L."/>
            <person name="Arachchi H.M."/>
            <person name="Berlin A.M."/>
            <person name="Chapman S.B."/>
            <person name="Gainer-Dewar J."/>
            <person name="Goldberg J."/>
            <person name="Griggs A."/>
            <person name="Gujja S."/>
            <person name="Hansen M."/>
            <person name="Howarth C."/>
            <person name="Imamovic A."/>
            <person name="Ireland A."/>
            <person name="Larimer J."/>
            <person name="McCowan C."/>
            <person name="Murphy C."/>
            <person name="Pearson M."/>
            <person name="Poon T.W."/>
            <person name="Priest M."/>
            <person name="Roberts A."/>
            <person name="Saif S."/>
            <person name="Shea T."/>
            <person name="Sisk P."/>
            <person name="Sykes S."/>
            <person name="Wortman J."/>
            <person name="Nusbaum C."/>
            <person name="Birren B."/>
        </authorList>
    </citation>
    <scope>NUCLEOTIDE SEQUENCE [LARGE SCALE GENOMIC DNA]</scope>
    <source>
        <strain evidence="2 3">ACS-120-V-Col10b</strain>
    </source>
</reference>
<evidence type="ECO:0000313" key="3">
    <source>
        <dbReference type="Proteomes" id="UP000014387"/>
    </source>
</evidence>
<dbReference type="SUPFAM" id="SSF50814">
    <property type="entry name" value="Lipocalins"/>
    <property type="match status" value="1"/>
</dbReference>
<dbReference type="InterPro" id="IPR014878">
    <property type="entry name" value="THAP4-like_heme-bd"/>
</dbReference>
<dbReference type="OrthoDB" id="4804006at2"/>
<evidence type="ECO:0000259" key="1">
    <source>
        <dbReference type="Pfam" id="PF08768"/>
    </source>
</evidence>